<feature type="transmembrane region" description="Helical" evidence="1">
    <location>
        <begin position="27"/>
        <end position="48"/>
    </location>
</feature>
<protein>
    <submittedName>
        <fullName evidence="2">Uncharacterized protein</fullName>
    </submittedName>
</protein>
<feature type="transmembrane region" description="Helical" evidence="1">
    <location>
        <begin position="129"/>
        <end position="148"/>
    </location>
</feature>
<keyword evidence="3" id="KW-1185">Reference proteome</keyword>
<dbReference type="AlphaFoldDB" id="A0A6N7VGP5"/>
<dbReference type="RefSeq" id="WP_154540811.1">
    <property type="nucleotide sequence ID" value="NZ_VULQ01000006.1"/>
</dbReference>
<reference evidence="2 3" key="1">
    <citation type="submission" date="2019-08" db="EMBL/GenBank/DDBJ databases">
        <title>In-depth cultivation of the pig gut microbiome towards novel bacterial diversity and tailored functional studies.</title>
        <authorList>
            <person name="Wylensek D."/>
            <person name="Hitch T.C.A."/>
            <person name="Clavel T."/>
        </authorList>
    </citation>
    <scope>NUCLEOTIDE SEQUENCE [LARGE SCALE GENOMIC DNA]</scope>
    <source>
        <strain evidence="2 3">WCA-380-WT-2B</strain>
    </source>
</reference>
<evidence type="ECO:0000256" key="1">
    <source>
        <dbReference type="SAM" id="Phobius"/>
    </source>
</evidence>
<accession>A0A6N7VGP5</accession>
<sequence length="237" mass="27672">MMGRIKDFLECSKYAFTETVKKLKKSYILFIFIVIRSMFEGMKGIVFFDQSFESSLFSSLINYFIEITILCFIAQSLRSIVLYNNTGKKSIENSISNFFYLVMSAVFCIYIMELVINNLTQVLSPGLRILILFLFKIITSAFLELVYIENVYGFSIIGESFRFVKNNILTWGVYAVIFTFIEGVLIKQIGLNVLNMSNEAIFIMLLALWDTFFLLFKGNLFKFLNKHSYRQRKFMRG</sequence>
<dbReference type="EMBL" id="VULQ01000006">
    <property type="protein sequence ID" value="MSS78061.1"/>
    <property type="molecule type" value="Genomic_DNA"/>
</dbReference>
<name>A0A6N7VGP5_9FIRM</name>
<feature type="transmembrane region" description="Helical" evidence="1">
    <location>
        <begin position="168"/>
        <end position="189"/>
    </location>
</feature>
<evidence type="ECO:0000313" key="3">
    <source>
        <dbReference type="Proteomes" id="UP000441925"/>
    </source>
</evidence>
<feature type="transmembrane region" description="Helical" evidence="1">
    <location>
        <begin position="98"/>
        <end position="117"/>
    </location>
</feature>
<evidence type="ECO:0000313" key="2">
    <source>
        <dbReference type="EMBL" id="MSS78061.1"/>
    </source>
</evidence>
<keyword evidence="1" id="KW-0472">Membrane</keyword>
<organism evidence="2 3">
    <name type="scientific">Anaerococcus porci</name>
    <dbReference type="NCBI Taxonomy" id="2652269"/>
    <lineage>
        <taxon>Bacteria</taxon>
        <taxon>Bacillati</taxon>
        <taxon>Bacillota</taxon>
        <taxon>Tissierellia</taxon>
        <taxon>Tissierellales</taxon>
        <taxon>Peptoniphilaceae</taxon>
        <taxon>Anaerococcus</taxon>
    </lineage>
</organism>
<proteinExistence type="predicted"/>
<comment type="caution">
    <text evidence="2">The sequence shown here is derived from an EMBL/GenBank/DDBJ whole genome shotgun (WGS) entry which is preliminary data.</text>
</comment>
<keyword evidence="1" id="KW-0812">Transmembrane</keyword>
<dbReference type="Proteomes" id="UP000441925">
    <property type="component" value="Unassembled WGS sequence"/>
</dbReference>
<feature type="transmembrane region" description="Helical" evidence="1">
    <location>
        <begin position="201"/>
        <end position="224"/>
    </location>
</feature>
<gene>
    <name evidence="2" type="ORF">FYJ26_06455</name>
</gene>
<keyword evidence="1" id="KW-1133">Transmembrane helix</keyword>
<feature type="transmembrane region" description="Helical" evidence="1">
    <location>
        <begin position="60"/>
        <end position="77"/>
    </location>
</feature>